<keyword evidence="2" id="KW-1185">Reference proteome</keyword>
<dbReference type="OrthoDB" id="2922289at2759"/>
<evidence type="ECO:0000313" key="1">
    <source>
        <dbReference type="EMBL" id="KAF2640062.1"/>
    </source>
</evidence>
<evidence type="ECO:0000313" key="2">
    <source>
        <dbReference type="Proteomes" id="UP000799753"/>
    </source>
</evidence>
<dbReference type="PANTHER" id="PTHR40788:SF2">
    <property type="entry name" value="CLR5 DOMAIN-CONTAINING PROTEIN"/>
    <property type="match status" value="1"/>
</dbReference>
<feature type="non-terminal residue" evidence="1">
    <location>
        <position position="1"/>
    </location>
</feature>
<protein>
    <submittedName>
        <fullName evidence="1">Uncharacterized protein</fullName>
    </submittedName>
</protein>
<dbReference type="AlphaFoldDB" id="A0A6A6RYJ7"/>
<dbReference type="PANTHER" id="PTHR40788">
    <property type="entry name" value="CLR5 DOMAIN-CONTAINING PROTEIN-RELATED"/>
    <property type="match status" value="1"/>
</dbReference>
<sequence length="110" mass="12835">QRTFDVDNRAYRLFTTLFHIPFTHSVPNDVLWVDFLHAMVSVGFTAHKLQGSAWQFCAGKSDNDRPIQIHEPHPNNRIPFALVRRFGRRLARAYYLYSSRRGALQYEAPS</sequence>
<name>A0A6A6RYJ7_9PLEO</name>
<accession>A0A6A6RYJ7</accession>
<proteinExistence type="predicted"/>
<organism evidence="1 2">
    <name type="scientific">Massarina eburnea CBS 473.64</name>
    <dbReference type="NCBI Taxonomy" id="1395130"/>
    <lineage>
        <taxon>Eukaryota</taxon>
        <taxon>Fungi</taxon>
        <taxon>Dikarya</taxon>
        <taxon>Ascomycota</taxon>
        <taxon>Pezizomycotina</taxon>
        <taxon>Dothideomycetes</taxon>
        <taxon>Pleosporomycetidae</taxon>
        <taxon>Pleosporales</taxon>
        <taxon>Massarineae</taxon>
        <taxon>Massarinaceae</taxon>
        <taxon>Massarina</taxon>
    </lineage>
</organism>
<dbReference type="EMBL" id="MU006785">
    <property type="protein sequence ID" value="KAF2640062.1"/>
    <property type="molecule type" value="Genomic_DNA"/>
</dbReference>
<gene>
    <name evidence="1" type="ORF">P280DRAFT_401342</name>
</gene>
<dbReference type="Proteomes" id="UP000799753">
    <property type="component" value="Unassembled WGS sequence"/>
</dbReference>
<reference evidence="1" key="1">
    <citation type="journal article" date="2020" name="Stud. Mycol.">
        <title>101 Dothideomycetes genomes: a test case for predicting lifestyles and emergence of pathogens.</title>
        <authorList>
            <person name="Haridas S."/>
            <person name="Albert R."/>
            <person name="Binder M."/>
            <person name="Bloem J."/>
            <person name="Labutti K."/>
            <person name="Salamov A."/>
            <person name="Andreopoulos B."/>
            <person name="Baker S."/>
            <person name="Barry K."/>
            <person name="Bills G."/>
            <person name="Bluhm B."/>
            <person name="Cannon C."/>
            <person name="Castanera R."/>
            <person name="Culley D."/>
            <person name="Daum C."/>
            <person name="Ezra D."/>
            <person name="Gonzalez J."/>
            <person name="Henrissat B."/>
            <person name="Kuo A."/>
            <person name="Liang C."/>
            <person name="Lipzen A."/>
            <person name="Lutzoni F."/>
            <person name="Magnuson J."/>
            <person name="Mondo S."/>
            <person name="Nolan M."/>
            <person name="Ohm R."/>
            <person name="Pangilinan J."/>
            <person name="Park H.-J."/>
            <person name="Ramirez L."/>
            <person name="Alfaro M."/>
            <person name="Sun H."/>
            <person name="Tritt A."/>
            <person name="Yoshinaga Y."/>
            <person name="Zwiers L.-H."/>
            <person name="Turgeon B."/>
            <person name="Goodwin S."/>
            <person name="Spatafora J."/>
            <person name="Crous P."/>
            <person name="Grigoriev I."/>
        </authorList>
    </citation>
    <scope>NUCLEOTIDE SEQUENCE</scope>
    <source>
        <strain evidence="1">CBS 473.64</strain>
    </source>
</reference>